<dbReference type="InterPro" id="IPR012878">
    <property type="entry name" value="Beta-AFase-like_GH127_cat"/>
</dbReference>
<keyword evidence="5" id="KW-1185">Reference proteome</keyword>
<evidence type="ECO:0000259" key="1">
    <source>
        <dbReference type="Pfam" id="PF07944"/>
    </source>
</evidence>
<feature type="domain" description="Non-reducing end beta-L-arabinofuranosidase-like GH127 catalytic" evidence="1">
    <location>
        <begin position="27"/>
        <end position="410"/>
    </location>
</feature>
<protein>
    <submittedName>
        <fullName evidence="4">Glycoside hydrolase family 127 protein</fullName>
    </submittedName>
</protein>
<dbReference type="Pfam" id="PF20737">
    <property type="entry name" value="Glyco_hydro127C"/>
    <property type="match status" value="1"/>
</dbReference>
<accession>A0ABP7N6D7</accession>
<dbReference type="PANTHER" id="PTHR43465">
    <property type="entry name" value="DUF1680 DOMAIN PROTEIN (AFU_ORTHOLOGUE AFUA_1G08910)"/>
    <property type="match status" value="1"/>
</dbReference>
<dbReference type="Pfam" id="PF07944">
    <property type="entry name" value="Beta-AFase-like_GH127_cat"/>
    <property type="match status" value="1"/>
</dbReference>
<dbReference type="InterPro" id="IPR049174">
    <property type="entry name" value="Beta-AFase-like"/>
</dbReference>
<dbReference type="PANTHER" id="PTHR43465:SF2">
    <property type="entry name" value="DUF1680 DOMAIN PROTEIN (AFU_ORTHOLOGUE AFUA_1G08910)"/>
    <property type="match status" value="1"/>
</dbReference>
<dbReference type="GO" id="GO:0016787">
    <property type="term" value="F:hydrolase activity"/>
    <property type="evidence" value="ECO:0007669"/>
    <property type="project" value="UniProtKB-KW"/>
</dbReference>
<dbReference type="Proteomes" id="UP001501591">
    <property type="component" value="Unassembled WGS sequence"/>
</dbReference>
<organism evidence="4 5">
    <name type="scientific">Microbacterium soli</name>
    <dbReference type="NCBI Taxonomy" id="446075"/>
    <lineage>
        <taxon>Bacteria</taxon>
        <taxon>Bacillati</taxon>
        <taxon>Actinomycetota</taxon>
        <taxon>Actinomycetes</taxon>
        <taxon>Micrococcales</taxon>
        <taxon>Microbacteriaceae</taxon>
        <taxon>Microbacterium</taxon>
    </lineage>
</organism>
<evidence type="ECO:0000313" key="4">
    <source>
        <dbReference type="EMBL" id="GAA3936518.1"/>
    </source>
</evidence>
<feature type="domain" description="Non-reducing end beta-L-arabinofuranosidase-like GH127 C-terminal" evidence="3">
    <location>
        <begin position="511"/>
        <end position="621"/>
    </location>
</feature>
<dbReference type="EMBL" id="BAABCP010000001">
    <property type="protein sequence ID" value="GAA3936518.1"/>
    <property type="molecule type" value="Genomic_DNA"/>
</dbReference>
<evidence type="ECO:0000259" key="3">
    <source>
        <dbReference type="Pfam" id="PF20737"/>
    </source>
</evidence>
<feature type="domain" description="Non-reducing end beta-L-arabinofuranosidase-like GH127 middle" evidence="2">
    <location>
        <begin position="421"/>
        <end position="483"/>
    </location>
</feature>
<dbReference type="InterPro" id="IPR049046">
    <property type="entry name" value="Beta-AFase-like_GH127_middle"/>
</dbReference>
<reference evidence="5" key="1">
    <citation type="journal article" date="2019" name="Int. J. Syst. Evol. Microbiol.">
        <title>The Global Catalogue of Microorganisms (GCM) 10K type strain sequencing project: providing services to taxonomists for standard genome sequencing and annotation.</title>
        <authorList>
            <consortium name="The Broad Institute Genomics Platform"/>
            <consortium name="The Broad Institute Genome Sequencing Center for Infectious Disease"/>
            <person name="Wu L."/>
            <person name="Ma J."/>
        </authorList>
    </citation>
    <scope>NUCLEOTIDE SEQUENCE [LARGE SCALE GENOMIC DNA]</scope>
    <source>
        <strain evidence="5">JCM 17024</strain>
    </source>
</reference>
<proteinExistence type="predicted"/>
<dbReference type="SUPFAM" id="SSF48208">
    <property type="entry name" value="Six-hairpin glycosidases"/>
    <property type="match status" value="1"/>
</dbReference>
<name>A0ABP7N6D7_9MICO</name>
<keyword evidence="4" id="KW-0378">Hydrolase</keyword>
<dbReference type="InterPro" id="IPR008928">
    <property type="entry name" value="6-hairpin_glycosidase_sf"/>
</dbReference>
<evidence type="ECO:0000313" key="5">
    <source>
        <dbReference type="Proteomes" id="UP001501591"/>
    </source>
</evidence>
<comment type="caution">
    <text evidence="4">The sequence shown here is derived from an EMBL/GenBank/DDBJ whole genome shotgun (WGS) entry which is preliminary data.</text>
</comment>
<evidence type="ECO:0000259" key="2">
    <source>
        <dbReference type="Pfam" id="PF20736"/>
    </source>
</evidence>
<gene>
    <name evidence="4" type="ORF">GCM10022383_13520</name>
</gene>
<sequence>MESQSRVTVAPAVPASRTARRPFDLRDVRLGGQLLGEWQRLNREATIPHCIDRLETSGVLDNFRRLAGTSTAPFRGPLFSDSDMFKTLEAIGWEAVRGDVSDFMGFVDEAIELIRAVQEPDGYVNTYFQGPRAGRRFTDLAQGHELYCLGHLIQAAIAWAYAGRTDLIDLALRYVELVHETFGEGGRDDIDGHPEIETALVELARFTGDQRHRELARRMVELRGHRTIGEGQFGGAYYQDLVPVREAREVTGHAVRQLYLLAGVTDLQLDDPGSGYQDALDALWRSEHEQRMYITGGVGSRHRGEAFGDAYELPADRAYSETCAAIANLHWNWRMLLLHGDSRFADEMERGLYNAIAVSTAIDGRSFFYSNPLQLRTGHDHEEDAPSARLDWYACACCPPNLARLLASIGGYLLTRSDDAVQFQLYADGEYDLGEGVRAAVRTAYPWDGTIRIELSAPSTTRIELRIPSWATDVGLTVDGVDHPVPGVGYADVQPGARVIELALGMQGEVQAAHPWVDAVRGSLAVRRGPVLYALEQADLPEGVAVEDVVVPIDPRIEDAGWDDELGAPVLSIPGSARRSRNTGLYSATASTALDDLGSITVIPYFRWANRSRGAMRVWLPTS</sequence>
<dbReference type="InterPro" id="IPR049049">
    <property type="entry name" value="Beta-AFase-like_GH127_C"/>
</dbReference>
<dbReference type="Pfam" id="PF20736">
    <property type="entry name" value="Glyco_hydro127M"/>
    <property type="match status" value="1"/>
</dbReference>
<dbReference type="RefSeq" id="WP_344818768.1">
    <property type="nucleotide sequence ID" value="NZ_BAABCP010000001.1"/>
</dbReference>